<feature type="region of interest" description="Disordered" evidence="1">
    <location>
        <begin position="1"/>
        <end position="26"/>
    </location>
</feature>
<evidence type="ECO:0000313" key="3">
    <source>
        <dbReference type="Proteomes" id="UP000000393"/>
    </source>
</evidence>
<keyword evidence="3" id="KW-1185">Reference proteome</keyword>
<protein>
    <submittedName>
        <fullName evidence="2">Uncharacterized protein</fullName>
    </submittedName>
</protein>
<sequence length="103" mass="11471">MLRGRAEVPNVERSQQMTEVVGQGQSEQMLQIEVPRLELPTGPCQLRYHPGGGPVPWGLPMVQIMMHREAGQQQDKLDTEQPGYGLLAERFAMGGWRNVAGTM</sequence>
<dbReference type="HOGENOM" id="CLU_2260802_0_0_6"/>
<dbReference type="AlphaFoldDB" id="D8K7F6"/>
<evidence type="ECO:0000256" key="1">
    <source>
        <dbReference type="SAM" id="MobiDB-lite"/>
    </source>
</evidence>
<name>D8K7F6_NITWC</name>
<feature type="compositionally biased region" description="Polar residues" evidence="1">
    <location>
        <begin position="12"/>
        <end position="26"/>
    </location>
</feature>
<dbReference type="EMBL" id="CP002086">
    <property type="protein sequence ID" value="ADJ28833.1"/>
    <property type="molecule type" value="Genomic_DNA"/>
</dbReference>
<dbReference type="KEGG" id="nwa:Nwat_1999"/>
<accession>D8K7F6</accession>
<reference evidence="2 3" key="1">
    <citation type="submission" date="2010-06" db="EMBL/GenBank/DDBJ databases">
        <title>Complete sequence of chromosome of Nitrosococcus watsoni C-113.</title>
        <authorList>
            <consortium name="US DOE Joint Genome Institute"/>
            <person name="Lucas S."/>
            <person name="Copeland A."/>
            <person name="Lapidus A."/>
            <person name="Cheng J.-F."/>
            <person name="Bruce D."/>
            <person name="Goodwin L."/>
            <person name="Pitluck S."/>
            <person name="Malfatti S.A."/>
            <person name="Chain P.S.G."/>
            <person name="Land M."/>
            <person name="Hauser L."/>
            <person name="Kyrpides N."/>
            <person name="Ivanova N."/>
            <person name="Cambell M.A."/>
            <person name="Heidelberg J.F."/>
            <person name="Klotz M.G."/>
            <person name="Woyke T."/>
        </authorList>
    </citation>
    <scope>NUCLEOTIDE SEQUENCE [LARGE SCALE GENOMIC DNA]</scope>
    <source>
        <strain evidence="2 3">C-113</strain>
    </source>
</reference>
<gene>
    <name evidence="2" type="ordered locus">Nwat_1999</name>
</gene>
<evidence type="ECO:0000313" key="2">
    <source>
        <dbReference type="EMBL" id="ADJ28833.1"/>
    </source>
</evidence>
<organism evidence="2 3">
    <name type="scientific">Nitrosococcus watsoni (strain C-113)</name>
    <dbReference type="NCBI Taxonomy" id="105559"/>
    <lineage>
        <taxon>Bacteria</taxon>
        <taxon>Pseudomonadati</taxon>
        <taxon>Pseudomonadota</taxon>
        <taxon>Gammaproteobacteria</taxon>
        <taxon>Chromatiales</taxon>
        <taxon>Chromatiaceae</taxon>
        <taxon>Nitrosococcus</taxon>
    </lineage>
</organism>
<proteinExistence type="predicted"/>
<dbReference type="Proteomes" id="UP000000393">
    <property type="component" value="Chromosome"/>
</dbReference>